<feature type="domain" description="Lcl C-terminal" evidence="1">
    <location>
        <begin position="94"/>
        <end position="212"/>
    </location>
</feature>
<dbReference type="InterPro" id="IPR011460">
    <property type="entry name" value="Lcl_C"/>
</dbReference>
<dbReference type="EMBL" id="CACRSZ010000049">
    <property type="protein sequence ID" value="VYT26574.1"/>
    <property type="molecule type" value="Genomic_DNA"/>
</dbReference>
<sequence>MSLKYYIILPVVWVCLCFPSGAFGQYIQKETVNAKEYAVIYSEGLAGSAQWTPGFRMMRNGATIRHQVSHGNGGNPIVNDRIPMRFIVAPTDVAGVIWMQAEGASDGNGNLDADFGSTAATGCRSYGSTSNGGGRTWRVPTQRELQLMWLFRKPVEIIYPAAKMESENASTSKTYWAATEKDDNNAWFFDFKLGTPHCSWQPKTTAGYVRCVSDY</sequence>
<reference evidence="2" key="1">
    <citation type="submission" date="2019-11" db="EMBL/GenBank/DDBJ databases">
        <authorList>
            <person name="Feng L."/>
        </authorList>
    </citation>
    <scope>NUCLEOTIDE SEQUENCE</scope>
    <source>
        <strain evidence="2">BfaecisLFYP10</strain>
    </source>
</reference>
<evidence type="ECO:0000313" key="2">
    <source>
        <dbReference type="EMBL" id="VYT26574.1"/>
    </source>
</evidence>
<organism evidence="2">
    <name type="scientific">Bacteroides faecis</name>
    <dbReference type="NCBI Taxonomy" id="674529"/>
    <lineage>
        <taxon>Bacteria</taxon>
        <taxon>Pseudomonadati</taxon>
        <taxon>Bacteroidota</taxon>
        <taxon>Bacteroidia</taxon>
        <taxon>Bacteroidales</taxon>
        <taxon>Bacteroidaceae</taxon>
        <taxon>Bacteroides</taxon>
    </lineage>
</organism>
<proteinExistence type="predicted"/>
<protein>
    <recommendedName>
        <fullName evidence="1">Lcl C-terminal domain-containing protein</fullName>
    </recommendedName>
</protein>
<gene>
    <name evidence="2" type="ORF">BFLFYP10_02086</name>
</gene>
<name>A0A6N2V7W8_9BACE</name>
<dbReference type="Pfam" id="PF07603">
    <property type="entry name" value="Lcl_C"/>
    <property type="match status" value="1"/>
</dbReference>
<dbReference type="AlphaFoldDB" id="A0A6N2V7W8"/>
<evidence type="ECO:0000259" key="1">
    <source>
        <dbReference type="Pfam" id="PF07603"/>
    </source>
</evidence>
<accession>A0A6N2V7W8</accession>
<dbReference type="RefSeq" id="WP_156729995.1">
    <property type="nucleotide sequence ID" value="NZ_CACRSZ010000049.1"/>
</dbReference>